<dbReference type="Gene3D" id="3.20.20.70">
    <property type="entry name" value="Aldolase class I"/>
    <property type="match status" value="1"/>
</dbReference>
<dbReference type="AlphaFoldDB" id="A0A368TRS4"/>
<dbReference type="Proteomes" id="UP000252405">
    <property type="component" value="Unassembled WGS sequence"/>
</dbReference>
<dbReference type="CDD" id="cd04730">
    <property type="entry name" value="NPD_like"/>
    <property type="match status" value="1"/>
</dbReference>
<organism evidence="4 5">
    <name type="scientific">Billgrantia montanilacus</name>
    <dbReference type="NCBI Taxonomy" id="2282305"/>
    <lineage>
        <taxon>Bacteria</taxon>
        <taxon>Pseudomonadati</taxon>
        <taxon>Pseudomonadota</taxon>
        <taxon>Gammaproteobacteria</taxon>
        <taxon>Oceanospirillales</taxon>
        <taxon>Halomonadaceae</taxon>
        <taxon>Billgrantia</taxon>
    </lineage>
</organism>
<dbReference type="EMBL" id="QPII01000020">
    <property type="protein sequence ID" value="RCV86832.1"/>
    <property type="molecule type" value="Genomic_DNA"/>
</dbReference>
<dbReference type="InterPro" id="IPR013785">
    <property type="entry name" value="Aldolase_TIM"/>
</dbReference>
<dbReference type="InterPro" id="IPR004136">
    <property type="entry name" value="NMO"/>
</dbReference>
<dbReference type="GO" id="GO:0018580">
    <property type="term" value="F:nitronate monooxygenase activity"/>
    <property type="evidence" value="ECO:0007669"/>
    <property type="project" value="InterPro"/>
</dbReference>
<sequence>MSLKTQITALLGIEHPILLAPMAGVSGSQLTSAVSAAGGLGLLGGGYCHRDWIRQELDALQGTFFGVGLITWALDKDPEVLEMVLAYEPEAVFLSFGDIGPYVQRIQGTGARVIAQVQTLAGAQEAAAHGADIIVAQGTEAGGHGGARATLPLVAAVVDAVSDRPVLAAGGIADGRGLAAALMLGAQGVVCGTAFCASDEGLNHTRAKSAMIQATGDDTLRSTVFDLARGVDWSGDWKLRSLANDFTARWHNDLDAFRRHLAAEQVRYSQAREAGNFQEAAVIVGEAVDLVRATAPARKIVSAMVREAQDCLKTAPKFLEISDQPSTRPERYRM</sequence>
<dbReference type="RefSeq" id="WP_114480621.1">
    <property type="nucleotide sequence ID" value="NZ_QPII01000020.1"/>
</dbReference>
<proteinExistence type="predicted"/>
<dbReference type="SUPFAM" id="SSF51412">
    <property type="entry name" value="Inosine monophosphate dehydrogenase (IMPDH)"/>
    <property type="match status" value="1"/>
</dbReference>
<keyword evidence="4" id="KW-0503">Monooxygenase</keyword>
<keyword evidence="5" id="KW-1185">Reference proteome</keyword>
<accession>A0A368TRS4</accession>
<protein>
    <submittedName>
        <fullName evidence="4">Nitronate monooxygenase</fullName>
    </submittedName>
</protein>
<gene>
    <name evidence="4" type="ORF">DU505_19420</name>
</gene>
<reference evidence="4 5" key="1">
    <citation type="submission" date="2018-07" db="EMBL/GenBank/DDBJ databases">
        <title>Halomonas montanilacus sp. nov., isolated from Lake Pengyan on Tibetan Plateau.</title>
        <authorList>
            <person name="Lu H."/>
            <person name="Xing P."/>
            <person name="Wu Q."/>
        </authorList>
    </citation>
    <scope>NUCLEOTIDE SEQUENCE [LARGE SCALE GENOMIC DNA]</scope>
    <source>
        <strain evidence="4 5">PYC7W</strain>
    </source>
</reference>
<name>A0A368TRS4_9GAMM</name>
<keyword evidence="2" id="KW-0288">FMN</keyword>
<dbReference type="OrthoDB" id="9778912at2"/>
<dbReference type="PANTHER" id="PTHR32332:SF31">
    <property type="entry name" value="2-NITROPROPANE DIOXYGENASE FAMILY, PUTATIVE (AFU_ORTHOLOGUE AFUA_2G09850)-RELATED"/>
    <property type="match status" value="1"/>
</dbReference>
<evidence type="ECO:0000256" key="2">
    <source>
        <dbReference type="ARBA" id="ARBA00022643"/>
    </source>
</evidence>
<comment type="caution">
    <text evidence="4">The sequence shown here is derived from an EMBL/GenBank/DDBJ whole genome shotgun (WGS) entry which is preliminary data.</text>
</comment>
<evidence type="ECO:0000313" key="4">
    <source>
        <dbReference type="EMBL" id="RCV86832.1"/>
    </source>
</evidence>
<evidence type="ECO:0000256" key="3">
    <source>
        <dbReference type="ARBA" id="ARBA00023002"/>
    </source>
</evidence>
<keyword evidence="1" id="KW-0285">Flavoprotein</keyword>
<evidence type="ECO:0000256" key="1">
    <source>
        <dbReference type="ARBA" id="ARBA00022630"/>
    </source>
</evidence>
<keyword evidence="3" id="KW-0560">Oxidoreductase</keyword>
<dbReference type="Pfam" id="PF03060">
    <property type="entry name" value="NMO"/>
    <property type="match status" value="2"/>
</dbReference>
<evidence type="ECO:0000313" key="5">
    <source>
        <dbReference type="Proteomes" id="UP000252405"/>
    </source>
</evidence>
<dbReference type="PANTHER" id="PTHR32332">
    <property type="entry name" value="2-NITROPROPANE DIOXYGENASE"/>
    <property type="match status" value="1"/>
</dbReference>